<sequence length="167" mass="18560">MGIMFMLFGVVFLVILFGMTLFVASRTSGGQQDKLIRKRGIKGKLGRYNADLYSHKRGIRVELFAHSGQFTYLSEAEDYKEAVRAAVIAYEAEMIAAKERAEAESKRQFDVEAWDGDVYEEEVTEVPKKKADATDVSDSRENKAAGVADTETSNDKDTDTDQKAAQG</sequence>
<keyword evidence="3" id="KW-1185">Reference proteome</keyword>
<accession>A0A859FCP7</accession>
<evidence type="ECO:0000313" key="3">
    <source>
        <dbReference type="Proteomes" id="UP000318138"/>
    </source>
</evidence>
<dbReference type="RefSeq" id="WP_176008079.1">
    <property type="nucleotide sequence ID" value="NZ_CP041372.2"/>
</dbReference>
<name>A0A859FCP7_9BACI</name>
<reference evidence="3" key="1">
    <citation type="submission" date="2019-07" db="EMBL/GenBank/DDBJ databases">
        <title>Bacillus alkalisoli sp. nov. isolated from saline soil.</title>
        <authorList>
            <person name="Sun J.-Q."/>
            <person name="Xu L."/>
        </authorList>
    </citation>
    <scope>NUCLEOTIDE SEQUENCE [LARGE SCALE GENOMIC DNA]</scope>
    <source>
        <strain evidence="3">M4U3P1</strain>
    </source>
</reference>
<proteinExistence type="predicted"/>
<protein>
    <submittedName>
        <fullName evidence="2">Uncharacterized protein</fullName>
    </submittedName>
</protein>
<feature type="compositionally biased region" description="Basic and acidic residues" evidence="1">
    <location>
        <begin position="125"/>
        <end position="143"/>
    </location>
</feature>
<evidence type="ECO:0000313" key="2">
    <source>
        <dbReference type="EMBL" id="QKS70035.1"/>
    </source>
</evidence>
<organism evidence="2 3">
    <name type="scientific">Paenalkalicoccus suaedae</name>
    <dbReference type="NCBI Taxonomy" id="2592382"/>
    <lineage>
        <taxon>Bacteria</taxon>
        <taxon>Bacillati</taxon>
        <taxon>Bacillota</taxon>
        <taxon>Bacilli</taxon>
        <taxon>Bacillales</taxon>
        <taxon>Bacillaceae</taxon>
        <taxon>Paenalkalicoccus</taxon>
    </lineage>
</organism>
<dbReference type="EMBL" id="CP041372">
    <property type="protein sequence ID" value="QKS70035.1"/>
    <property type="molecule type" value="Genomic_DNA"/>
</dbReference>
<feature type="region of interest" description="Disordered" evidence="1">
    <location>
        <begin position="121"/>
        <end position="167"/>
    </location>
</feature>
<gene>
    <name evidence="2" type="ORF">FLK61_25005</name>
</gene>
<dbReference type="AlphaFoldDB" id="A0A859FCP7"/>
<dbReference type="KEGG" id="psua:FLK61_25005"/>
<dbReference type="Proteomes" id="UP000318138">
    <property type="component" value="Chromosome"/>
</dbReference>
<evidence type="ECO:0000256" key="1">
    <source>
        <dbReference type="SAM" id="MobiDB-lite"/>
    </source>
</evidence>
<feature type="compositionally biased region" description="Basic and acidic residues" evidence="1">
    <location>
        <begin position="153"/>
        <end position="167"/>
    </location>
</feature>